<organism evidence="1 2">
    <name type="scientific">Belnapia arida</name>
    <dbReference type="NCBI Taxonomy" id="2804533"/>
    <lineage>
        <taxon>Bacteria</taxon>
        <taxon>Pseudomonadati</taxon>
        <taxon>Pseudomonadota</taxon>
        <taxon>Alphaproteobacteria</taxon>
        <taxon>Acetobacterales</taxon>
        <taxon>Roseomonadaceae</taxon>
        <taxon>Belnapia</taxon>
    </lineage>
</organism>
<dbReference type="PANTHER" id="PTHR48100">
    <property type="entry name" value="BROAD-SPECIFICITY PHOSPHATASE YOR283W-RELATED"/>
    <property type="match status" value="1"/>
</dbReference>
<dbReference type="EMBL" id="JAETWB010000002">
    <property type="protein sequence ID" value="MBL6078236.1"/>
    <property type="molecule type" value="Genomic_DNA"/>
</dbReference>
<name>A0ABS1U4L4_9PROT</name>
<keyword evidence="2" id="KW-1185">Reference proteome</keyword>
<dbReference type="Gene3D" id="3.40.50.1240">
    <property type="entry name" value="Phosphoglycerate mutase-like"/>
    <property type="match status" value="1"/>
</dbReference>
<protein>
    <submittedName>
        <fullName evidence="1">Histidine phosphatase family protein</fullName>
    </submittedName>
</protein>
<dbReference type="PANTHER" id="PTHR48100:SF1">
    <property type="entry name" value="HISTIDINE PHOSPHATASE FAMILY PROTEIN-RELATED"/>
    <property type="match status" value="1"/>
</dbReference>
<dbReference type="Proteomes" id="UP000660885">
    <property type="component" value="Unassembled WGS sequence"/>
</dbReference>
<dbReference type="SUPFAM" id="SSF53254">
    <property type="entry name" value="Phosphoglycerate mutase-like"/>
    <property type="match status" value="1"/>
</dbReference>
<comment type="caution">
    <text evidence="1">The sequence shown here is derived from an EMBL/GenBank/DDBJ whole genome shotgun (WGS) entry which is preliminary data.</text>
</comment>
<gene>
    <name evidence="1" type="ORF">JMJ56_09490</name>
</gene>
<dbReference type="RefSeq" id="WP_202831368.1">
    <property type="nucleotide sequence ID" value="NZ_JAETWB010000002.1"/>
</dbReference>
<accession>A0ABS1U4L4</accession>
<dbReference type="SMART" id="SM00855">
    <property type="entry name" value="PGAM"/>
    <property type="match status" value="1"/>
</dbReference>
<dbReference type="Pfam" id="PF00300">
    <property type="entry name" value="His_Phos_1"/>
    <property type="match status" value="1"/>
</dbReference>
<proteinExistence type="predicted"/>
<dbReference type="InterPro" id="IPR013078">
    <property type="entry name" value="His_Pase_superF_clade-1"/>
</dbReference>
<evidence type="ECO:0000313" key="2">
    <source>
        <dbReference type="Proteomes" id="UP000660885"/>
    </source>
</evidence>
<dbReference type="InterPro" id="IPR050275">
    <property type="entry name" value="PGM_Phosphatase"/>
</dbReference>
<sequence>MRLLLLRHTRVAGAWRPRCYGQSEAPLGAEGRAAAHRLAARIPAADALHASPSRRAALLAGLVARRHALSIHWDRRLMERDFGHWEGQPWDAIWQAEGSAMDGMIDAPGRFRPGGGETTNELAARALAWLAGLPQGASIIAVSHGGPIAALAGRLLALPVRDWFAWLPPEGSGLLIERRPAGPVRVTRWPADPAPAP</sequence>
<reference evidence="1 2" key="1">
    <citation type="submission" date="2021-01" db="EMBL/GenBank/DDBJ databases">
        <title>Belnapia mucosa sp. nov. and Belnapia arida sp. nov., isolated from the Tabernas Desert (Almeria, Spain).</title>
        <authorList>
            <person name="Molina-Menor E."/>
            <person name="Vidal-Verdu A."/>
            <person name="Calonge A."/>
            <person name="Satari L."/>
            <person name="Pereto J."/>
            <person name="Porcar M."/>
        </authorList>
    </citation>
    <scope>NUCLEOTIDE SEQUENCE [LARGE SCALE GENOMIC DNA]</scope>
    <source>
        <strain evidence="1 2">T18</strain>
    </source>
</reference>
<evidence type="ECO:0000313" key="1">
    <source>
        <dbReference type="EMBL" id="MBL6078236.1"/>
    </source>
</evidence>
<dbReference type="InterPro" id="IPR029033">
    <property type="entry name" value="His_PPase_superfam"/>
</dbReference>